<feature type="domain" description="Mechanosensitive ion channel MscS C-terminal" evidence="11">
    <location>
        <begin position="633"/>
        <end position="717"/>
    </location>
</feature>
<feature type="domain" description="Mechanosensitive ion channel transmembrane helices 2/3" evidence="12">
    <location>
        <begin position="518"/>
        <end position="558"/>
    </location>
</feature>
<dbReference type="SUPFAM" id="SSF82689">
    <property type="entry name" value="Mechanosensitive channel protein MscS (YggB), C-terminal domain"/>
    <property type="match status" value="1"/>
</dbReference>
<dbReference type="Proteomes" id="UP001165678">
    <property type="component" value="Unassembled WGS sequence"/>
</dbReference>
<evidence type="ECO:0000256" key="7">
    <source>
        <dbReference type="SAM" id="MobiDB-lite"/>
    </source>
</evidence>
<dbReference type="Gene3D" id="3.30.70.100">
    <property type="match status" value="1"/>
</dbReference>
<name>A0AA41ZP41_9GAMM</name>
<evidence type="ECO:0000259" key="13">
    <source>
        <dbReference type="Pfam" id="PF25392"/>
    </source>
</evidence>
<evidence type="ECO:0000259" key="10">
    <source>
        <dbReference type="Pfam" id="PF00924"/>
    </source>
</evidence>
<feature type="chain" id="PRO_5041421517" evidence="9">
    <location>
        <begin position="31"/>
        <end position="789"/>
    </location>
</feature>
<keyword evidence="5 8" id="KW-1133">Transmembrane helix</keyword>
<feature type="transmembrane region" description="Helical" evidence="8">
    <location>
        <begin position="380"/>
        <end position="401"/>
    </location>
</feature>
<dbReference type="NCBIfam" id="NF008542">
    <property type="entry name" value="PRK11465.1"/>
    <property type="match status" value="1"/>
</dbReference>
<dbReference type="PANTHER" id="PTHR30460:SF0">
    <property type="entry name" value="MODERATE CONDUCTANCE MECHANOSENSITIVE CHANNEL YBIO"/>
    <property type="match status" value="1"/>
</dbReference>
<dbReference type="EMBL" id="JAPIVE010000002">
    <property type="protein sequence ID" value="MCX2524580.1"/>
    <property type="molecule type" value="Genomic_DNA"/>
</dbReference>
<comment type="similarity">
    <text evidence="2">Belongs to the MscS (TC 1.A.23) family.</text>
</comment>
<dbReference type="InterPro" id="IPR023408">
    <property type="entry name" value="MscS_beta-dom_sf"/>
</dbReference>
<feature type="transmembrane region" description="Helical" evidence="8">
    <location>
        <begin position="227"/>
        <end position="246"/>
    </location>
</feature>
<feature type="region of interest" description="Disordered" evidence="7">
    <location>
        <begin position="68"/>
        <end position="93"/>
    </location>
</feature>
<feature type="transmembrane region" description="Helical" evidence="8">
    <location>
        <begin position="422"/>
        <end position="446"/>
    </location>
</feature>
<dbReference type="PANTHER" id="PTHR30460">
    <property type="entry name" value="MODERATE CONDUCTANCE MECHANOSENSITIVE CHANNEL YBIO"/>
    <property type="match status" value="1"/>
</dbReference>
<dbReference type="Pfam" id="PF21088">
    <property type="entry name" value="MS_channel_1st"/>
    <property type="match status" value="1"/>
</dbReference>
<evidence type="ECO:0000256" key="1">
    <source>
        <dbReference type="ARBA" id="ARBA00004651"/>
    </source>
</evidence>
<keyword evidence="9" id="KW-0732">Signal</keyword>
<feature type="compositionally biased region" description="Basic and acidic residues" evidence="7">
    <location>
        <begin position="745"/>
        <end position="757"/>
    </location>
</feature>
<keyword evidence="3" id="KW-1003">Cell membrane</keyword>
<feature type="transmembrane region" description="Helical" evidence="8">
    <location>
        <begin position="349"/>
        <end position="368"/>
    </location>
</feature>
<feature type="transmembrane region" description="Helical" evidence="8">
    <location>
        <begin position="266"/>
        <end position="287"/>
    </location>
</feature>
<dbReference type="GO" id="GO:0008381">
    <property type="term" value="F:mechanosensitive monoatomic ion channel activity"/>
    <property type="evidence" value="ECO:0007669"/>
    <property type="project" value="InterPro"/>
</dbReference>
<dbReference type="Pfam" id="PF00924">
    <property type="entry name" value="MS_channel_2nd"/>
    <property type="match status" value="1"/>
</dbReference>
<dbReference type="InterPro" id="IPR045276">
    <property type="entry name" value="YbiO_bact"/>
</dbReference>
<gene>
    <name evidence="14" type="primary">ybiO</name>
    <name evidence="14" type="ORF">OQ287_10020</name>
</gene>
<dbReference type="InterPro" id="IPR011014">
    <property type="entry name" value="MscS_channel_TM-2"/>
</dbReference>
<evidence type="ECO:0000256" key="5">
    <source>
        <dbReference type="ARBA" id="ARBA00022989"/>
    </source>
</evidence>
<feature type="transmembrane region" description="Helical" evidence="8">
    <location>
        <begin position="539"/>
        <end position="557"/>
    </location>
</feature>
<feature type="domain" description="Moderate conductance mechanosensitive channel YbiO-like transmembrane helix 1" evidence="13">
    <location>
        <begin position="379"/>
        <end position="457"/>
    </location>
</feature>
<accession>A0AA41ZP41</accession>
<dbReference type="SUPFAM" id="SSF50182">
    <property type="entry name" value="Sm-like ribonucleoproteins"/>
    <property type="match status" value="1"/>
</dbReference>
<evidence type="ECO:0000256" key="8">
    <source>
        <dbReference type="SAM" id="Phobius"/>
    </source>
</evidence>
<evidence type="ECO:0000256" key="6">
    <source>
        <dbReference type="ARBA" id="ARBA00023136"/>
    </source>
</evidence>
<keyword evidence="6 8" id="KW-0472">Membrane</keyword>
<organism evidence="14 15">
    <name type="scientific">Larsenimonas rhizosphaerae</name>
    <dbReference type="NCBI Taxonomy" id="2944682"/>
    <lineage>
        <taxon>Bacteria</taxon>
        <taxon>Pseudomonadati</taxon>
        <taxon>Pseudomonadota</taxon>
        <taxon>Gammaproteobacteria</taxon>
        <taxon>Oceanospirillales</taxon>
        <taxon>Halomonadaceae</taxon>
        <taxon>Larsenimonas</taxon>
    </lineage>
</organism>
<dbReference type="InterPro" id="IPR010920">
    <property type="entry name" value="LSM_dom_sf"/>
</dbReference>
<dbReference type="InterPro" id="IPR057485">
    <property type="entry name" value="YbiO-like_TM1"/>
</dbReference>
<proteinExistence type="inferred from homology"/>
<comment type="caution">
    <text evidence="14">The sequence shown here is derived from an EMBL/GenBank/DDBJ whole genome shotgun (WGS) entry which is preliminary data.</text>
</comment>
<feature type="transmembrane region" description="Helical" evidence="8">
    <location>
        <begin position="188"/>
        <end position="215"/>
    </location>
</feature>
<evidence type="ECO:0000256" key="3">
    <source>
        <dbReference type="ARBA" id="ARBA00022475"/>
    </source>
</evidence>
<feature type="compositionally biased region" description="Basic and acidic residues" evidence="7">
    <location>
        <begin position="70"/>
        <end position="84"/>
    </location>
</feature>
<dbReference type="Gene3D" id="2.30.30.60">
    <property type="match status" value="1"/>
</dbReference>
<evidence type="ECO:0000256" key="4">
    <source>
        <dbReference type="ARBA" id="ARBA00022692"/>
    </source>
</evidence>
<feature type="region of interest" description="Disordered" evidence="7">
    <location>
        <begin position="745"/>
        <end position="789"/>
    </location>
</feature>
<comment type="subcellular location">
    <subcellularLocation>
        <location evidence="1">Cell membrane</location>
        <topology evidence="1">Multi-pass membrane protein</topology>
    </subcellularLocation>
</comment>
<dbReference type="GO" id="GO:0005886">
    <property type="term" value="C:plasma membrane"/>
    <property type="evidence" value="ECO:0007669"/>
    <property type="project" value="UniProtKB-SubCell"/>
</dbReference>
<evidence type="ECO:0000256" key="9">
    <source>
        <dbReference type="SAM" id="SignalP"/>
    </source>
</evidence>
<evidence type="ECO:0000259" key="11">
    <source>
        <dbReference type="Pfam" id="PF21082"/>
    </source>
</evidence>
<evidence type="ECO:0000313" key="15">
    <source>
        <dbReference type="Proteomes" id="UP001165678"/>
    </source>
</evidence>
<feature type="transmembrane region" description="Helical" evidence="8">
    <location>
        <begin position="466"/>
        <end position="491"/>
    </location>
</feature>
<feature type="compositionally biased region" description="Polar residues" evidence="7">
    <location>
        <begin position="763"/>
        <end position="773"/>
    </location>
</feature>
<keyword evidence="15" id="KW-1185">Reference proteome</keyword>
<keyword evidence="4 8" id="KW-0812">Transmembrane</keyword>
<sequence length="789" mass="84875">MVLNGFYPRILRWLAMMMAVLCLSVPIAHAAPAGAEQDSASPDAAALADMLENDQTRQQLIKQLRQVADGSDKSGEVAQDKAAAEGEDGGLGGLPRQVADTTQAFAESLAANVTGSWDAITSIGDGADGKGADWGRLAGQMVGLAIVIGGTIVAFFLLRRAISPLFRRADAWVCSEQGASSVLKRLGAVLLCLVLDLVAIALAFVVGYALGLFAAGDKASIGTYQSLFINAFAMVEVIKALIRMVFASRYDGLRLFDMDSGVARYWNRFLAILAGLVGYGMMVAVPFVEGMVSPSLARLVDMLIMVVAYVYALTVILGNRRDLQQRLETRARAASMGAFGILMRILGKVWHLFAIGYFTVLLIISQVYPEQALPFMARATLQTLVAVGLGMLISSMITRVLSRRLELPNNLGQRLPQLEQRLNAYVPNALKAVRALLLIAVLLVVMDAWKAFDLPGWMASDAGQHTIGMIIHVAIILLIAALVWTGLASFIEHRLNPGDNGRMPSAREKTLLSLFRNAIAIALAVMTIMIVLSQIGINIGPLIAGAGVVGLAVGFGAQKLVQDVITGVFIQLENAMNTGDVVSAGGITGTAERLTIRSVGIRDLSGTYHVVPFSSVDVVSNYMRDFAYHVGEYGIAYREDVDFAIEKLQDAFKELKEDETQSGNIMEDMTVPGVIALADSSVNIRIMIKTTPGTQWALGRAFNRLVKKHFDAAGIEIPFPHLTMYFGEDHDGKAPPANIRVLQREKVINASERKASSDEESASTEPMATTGRNSMPDVDNDDAGDAGDR</sequence>
<dbReference type="Gene3D" id="1.10.287.1260">
    <property type="match status" value="1"/>
</dbReference>
<feature type="compositionally biased region" description="Acidic residues" evidence="7">
    <location>
        <begin position="778"/>
        <end position="789"/>
    </location>
</feature>
<dbReference type="InterPro" id="IPR049142">
    <property type="entry name" value="MS_channel_1st"/>
</dbReference>
<evidence type="ECO:0000259" key="12">
    <source>
        <dbReference type="Pfam" id="PF21088"/>
    </source>
</evidence>
<evidence type="ECO:0000256" key="2">
    <source>
        <dbReference type="ARBA" id="ARBA00008017"/>
    </source>
</evidence>
<dbReference type="SUPFAM" id="SSF82861">
    <property type="entry name" value="Mechanosensitive channel protein MscS (YggB), transmembrane region"/>
    <property type="match status" value="1"/>
</dbReference>
<feature type="domain" description="Mechanosensitive ion channel MscS" evidence="10">
    <location>
        <begin position="560"/>
        <end position="622"/>
    </location>
</feature>
<reference evidence="14" key="1">
    <citation type="submission" date="2022-11" db="EMBL/GenBank/DDBJ databases">
        <title>Larsenimonas rhizosphaerae sp. nov., isolated from a tidal mudflat.</title>
        <authorList>
            <person name="Lee S.D."/>
            <person name="Kim I.S."/>
        </authorList>
    </citation>
    <scope>NUCLEOTIDE SEQUENCE</scope>
    <source>
        <strain evidence="14">GH2-1</strain>
    </source>
</reference>
<dbReference type="InterPro" id="IPR006685">
    <property type="entry name" value="MscS_channel_2nd"/>
</dbReference>
<feature type="signal peptide" evidence="9">
    <location>
        <begin position="1"/>
        <end position="30"/>
    </location>
</feature>
<dbReference type="Pfam" id="PF21082">
    <property type="entry name" value="MS_channel_3rd"/>
    <property type="match status" value="1"/>
</dbReference>
<protein>
    <submittedName>
        <fullName evidence="14">Mechanosensitive channel protein</fullName>
    </submittedName>
</protein>
<dbReference type="AlphaFoldDB" id="A0AA41ZP41"/>
<dbReference type="RefSeq" id="WP_265896331.1">
    <property type="nucleotide sequence ID" value="NZ_JAPIVE010000002.1"/>
</dbReference>
<dbReference type="InterPro" id="IPR011066">
    <property type="entry name" value="MscS_channel_C_sf"/>
</dbReference>
<evidence type="ECO:0000313" key="14">
    <source>
        <dbReference type="EMBL" id="MCX2524580.1"/>
    </source>
</evidence>
<feature type="transmembrane region" description="Helical" evidence="8">
    <location>
        <begin position="137"/>
        <end position="158"/>
    </location>
</feature>
<dbReference type="InterPro" id="IPR049278">
    <property type="entry name" value="MS_channel_C"/>
</dbReference>
<feature type="transmembrane region" description="Helical" evidence="8">
    <location>
        <begin position="511"/>
        <end position="533"/>
    </location>
</feature>
<feature type="transmembrane region" description="Helical" evidence="8">
    <location>
        <begin position="299"/>
        <end position="318"/>
    </location>
</feature>
<dbReference type="Pfam" id="PF25392">
    <property type="entry name" value="MS_channel_TM1"/>
    <property type="match status" value="1"/>
</dbReference>